<organism evidence="1">
    <name type="scientific">Pectobacterium versatile</name>
    <dbReference type="NCBI Taxonomy" id="2488639"/>
    <lineage>
        <taxon>Bacteria</taxon>
        <taxon>Pseudomonadati</taxon>
        <taxon>Pseudomonadota</taxon>
        <taxon>Gammaproteobacteria</taxon>
        <taxon>Enterobacterales</taxon>
        <taxon>Pectobacteriaceae</taxon>
        <taxon>Pectobacterium</taxon>
    </lineage>
</organism>
<dbReference type="RefSeq" id="WP_039296430.1">
    <property type="nucleotide sequence ID" value="NZ_CAKLIO010000012.1"/>
</dbReference>
<dbReference type="EMBL" id="CP065030">
    <property type="protein sequence ID" value="QPK15662.1"/>
    <property type="molecule type" value="Genomic_DNA"/>
</dbReference>
<reference evidence="2 3" key="2">
    <citation type="submission" date="2020-11" db="EMBL/GenBank/DDBJ databases">
        <title>Complete genome sequence of Pectobacterium versatile F131.</title>
        <authorList>
            <person name="Shirshikov F.V."/>
            <person name="Miroshnikov K."/>
            <person name="Toshakov S.V."/>
            <person name="Kabanova A.P."/>
            <person name="Barannik A.P."/>
            <person name="Shneider M."/>
            <person name="Ignatov A.N."/>
            <person name="Miroshnikov K.A."/>
            <person name="Mikhailova Y.V."/>
            <person name="Shelenkov A."/>
            <person name="Yanushevich Y.G."/>
            <person name="Evseev P.V."/>
        </authorList>
    </citation>
    <scope>NUCLEOTIDE SEQUENCE [LARGE SCALE GENOMIC DNA]</scope>
    <source>
        <strain evidence="2 3">F131</strain>
    </source>
</reference>
<evidence type="ECO:0000313" key="3">
    <source>
        <dbReference type="Proteomes" id="UP000237284"/>
    </source>
</evidence>
<dbReference type="EMBL" id="PDVW01000012">
    <property type="protein sequence ID" value="POY49833.1"/>
    <property type="molecule type" value="Genomic_DNA"/>
</dbReference>
<name>A0A855MGI3_9GAMM</name>
<accession>A0A855MGI3</accession>
<sequence length="108" mass="11599">MTTINAVATESSTTIFRDLIASLPVDHLSHAQRDDLSAIAAESIEGLCHGLQYLSESLVAETTTEHLQQISTYLNTCAHLIPALMAISEQASSIHTVNPTETVPIKAQ</sequence>
<reference evidence="1" key="1">
    <citation type="submission" date="2017-12" db="EMBL/GenBank/DDBJ databases">
        <title>First report on the novel genomospecies/subspecies of Pectobacterium carotovorum in Russia.</title>
        <authorList>
            <person name="Shirshikov F.V."/>
            <person name="Miroshnikov K."/>
            <person name="Toshakov S.V."/>
            <person name="Kabanova A.P."/>
            <person name="Barannik A.P."/>
            <person name="Shneider M."/>
            <person name="Ignatov A.N."/>
            <person name="Miroshnikov K.A."/>
        </authorList>
    </citation>
    <scope>NUCLEOTIDE SEQUENCE [LARGE SCALE GENOMIC DNA]</scope>
    <source>
        <strain evidence="1">F131</strain>
    </source>
</reference>
<dbReference type="Proteomes" id="UP000237284">
    <property type="component" value="Chromosome"/>
</dbReference>
<evidence type="ECO:0000313" key="2">
    <source>
        <dbReference type="EMBL" id="QPK15662.1"/>
    </source>
</evidence>
<gene>
    <name evidence="2" type="ORF">F131LOC_020560</name>
    <name evidence="1" type="ORF">F131LOC_02483</name>
</gene>
<proteinExistence type="predicted"/>
<protein>
    <submittedName>
        <fullName evidence="1">Uncharacterized protein</fullName>
    </submittedName>
</protein>
<evidence type="ECO:0000313" key="1">
    <source>
        <dbReference type="EMBL" id="POY49833.1"/>
    </source>
</evidence>
<dbReference type="AlphaFoldDB" id="A0A855MGI3"/>